<name>A0A2U9R3B0_PICKU</name>
<comment type="catalytic activity">
    <reaction evidence="14 16">
        <text>a beta-D-Man-(1-&gt;4)-beta-D-GlcNAc-(1-&gt;4)-alpha-D-GlcNAc-diphospho-di-trans,poly-cis-dolichol + GDP-alpha-D-mannose = an alpha-D-Man-(1-&gt;3)-beta-D-Man-(1-&gt;4)-beta-D-GlcNAc-(1-&gt;4)-alpha-D-GlcNAc-diphospho-di-trans,poly-cis-dolichol + GDP + H(+)</text>
        <dbReference type="Rhea" id="RHEA:29515"/>
        <dbReference type="Rhea" id="RHEA-COMP:19511"/>
        <dbReference type="Rhea" id="RHEA-COMP:19513"/>
        <dbReference type="ChEBI" id="CHEBI:15378"/>
        <dbReference type="ChEBI" id="CHEBI:57527"/>
        <dbReference type="ChEBI" id="CHEBI:58189"/>
        <dbReference type="ChEBI" id="CHEBI:58472"/>
        <dbReference type="ChEBI" id="CHEBI:132510"/>
        <dbReference type="EC" id="2.4.1.132"/>
    </reaction>
    <physiologicalReaction direction="left-to-right" evidence="14 16">
        <dbReference type="Rhea" id="RHEA:29516"/>
    </physiologicalReaction>
</comment>
<feature type="domain" description="Glycosyltransferase subfamily 4-like N-terminal" evidence="18">
    <location>
        <begin position="13"/>
        <end position="191"/>
    </location>
</feature>
<evidence type="ECO:0000256" key="2">
    <source>
        <dbReference type="ARBA" id="ARBA00004586"/>
    </source>
</evidence>
<evidence type="ECO:0000256" key="13">
    <source>
        <dbReference type="ARBA" id="ARBA00023136"/>
    </source>
</evidence>
<evidence type="ECO:0000313" key="20">
    <source>
        <dbReference type="Proteomes" id="UP000249293"/>
    </source>
</evidence>
<dbReference type="InterPro" id="IPR028098">
    <property type="entry name" value="Glyco_trans_4-like_N"/>
</dbReference>
<proteinExistence type="inferred from homology"/>
<dbReference type="AlphaFoldDB" id="A0A2U9R3B0"/>
<dbReference type="EC" id="2.4.1.257" evidence="5 16"/>
<keyword evidence="9 16" id="KW-0808">Transferase</keyword>
<keyword evidence="13" id="KW-0472">Membrane</keyword>
<comment type="similarity">
    <text evidence="4 16">Belongs to the glycosyltransferase group 1 family.</text>
</comment>
<dbReference type="EC" id="2.4.1.132" evidence="6 16"/>
<dbReference type="Proteomes" id="UP000249293">
    <property type="component" value="Chromosome 2"/>
</dbReference>
<accession>A0A2U9R3B0</accession>
<evidence type="ECO:0000256" key="5">
    <source>
        <dbReference type="ARBA" id="ARBA00011969"/>
    </source>
</evidence>
<evidence type="ECO:0000256" key="9">
    <source>
        <dbReference type="ARBA" id="ARBA00022679"/>
    </source>
</evidence>
<evidence type="ECO:0000256" key="16">
    <source>
        <dbReference type="RuleBase" id="RU367136"/>
    </source>
</evidence>
<dbReference type="GO" id="GO:0004378">
    <property type="term" value="F:GDP-Man:Man(1)GlcNAc(2)-PP-Dol alpha-1,3-mannosyltransferase activity"/>
    <property type="evidence" value="ECO:0007669"/>
    <property type="project" value="UniProtKB-UniRule"/>
</dbReference>
<evidence type="ECO:0000256" key="6">
    <source>
        <dbReference type="ARBA" id="ARBA00012649"/>
    </source>
</evidence>
<dbReference type="InterPro" id="IPR001296">
    <property type="entry name" value="Glyco_trans_1"/>
</dbReference>
<keyword evidence="11 16" id="KW-0256">Endoplasmic reticulum</keyword>
<comment type="function">
    <text evidence="1 16">Mannosylates Man(2)GlcNAc(2)-dolichol diphosphate and Man(1)GlcNAc(2)-dolichol diphosphate to form Man(3)GlcNAc(2)-dolichol diphosphate.</text>
</comment>
<evidence type="ECO:0000256" key="15">
    <source>
        <dbReference type="ARBA" id="ARBA00045104"/>
    </source>
</evidence>
<dbReference type="EMBL" id="CP028774">
    <property type="protein sequence ID" value="AWU75805.1"/>
    <property type="molecule type" value="Genomic_DNA"/>
</dbReference>
<dbReference type="GeneID" id="40383570"/>
<dbReference type="GO" id="GO:0005789">
    <property type="term" value="C:endoplasmic reticulum membrane"/>
    <property type="evidence" value="ECO:0007669"/>
    <property type="project" value="UniProtKB-SubCell"/>
</dbReference>
<dbReference type="CDD" id="cd03805">
    <property type="entry name" value="GT4_ALG2-like"/>
    <property type="match status" value="1"/>
</dbReference>
<evidence type="ECO:0000256" key="1">
    <source>
        <dbReference type="ARBA" id="ARBA00003142"/>
    </source>
</evidence>
<dbReference type="STRING" id="4909.A0A2U9R3B0"/>
<keyword evidence="10" id="KW-0812">Transmembrane</keyword>
<evidence type="ECO:0000256" key="7">
    <source>
        <dbReference type="ARBA" id="ARBA00019218"/>
    </source>
</evidence>
<keyword evidence="12" id="KW-1133">Transmembrane helix</keyword>
<comment type="pathway">
    <text evidence="3 16">Protein modification; protein glycosylation.</text>
</comment>
<dbReference type="VEuPathDB" id="FungiDB:C5L36_0B10400"/>
<comment type="subcellular location">
    <subcellularLocation>
        <location evidence="2 16">Endoplasmic reticulum membrane</location>
    </subcellularLocation>
</comment>
<dbReference type="GO" id="GO:0102704">
    <property type="term" value="F:GDP-Man:Man(2)GlcNAc(2)-PP-Dol alpha-1,6-mannosyltransferase activity"/>
    <property type="evidence" value="ECO:0007669"/>
    <property type="project" value="UniProtKB-UniRule"/>
</dbReference>
<evidence type="ECO:0000313" key="19">
    <source>
        <dbReference type="EMBL" id="AWU75805.1"/>
    </source>
</evidence>
<evidence type="ECO:0000256" key="11">
    <source>
        <dbReference type="ARBA" id="ARBA00022824"/>
    </source>
</evidence>
<feature type="domain" description="Glycosyl transferase family 1" evidence="17">
    <location>
        <begin position="210"/>
        <end position="398"/>
    </location>
</feature>
<dbReference type="InterPro" id="IPR027054">
    <property type="entry name" value="ALG2"/>
</dbReference>
<dbReference type="OrthoDB" id="448893at2759"/>
<evidence type="ECO:0000256" key="8">
    <source>
        <dbReference type="ARBA" id="ARBA00022676"/>
    </source>
</evidence>
<keyword evidence="8 16" id="KW-0328">Glycosyltransferase</keyword>
<dbReference type="Pfam" id="PF00534">
    <property type="entry name" value="Glycos_transf_1"/>
    <property type="match status" value="1"/>
</dbReference>
<keyword evidence="20" id="KW-1185">Reference proteome</keyword>
<dbReference type="RefSeq" id="XP_029321282.1">
    <property type="nucleotide sequence ID" value="XM_029465423.1"/>
</dbReference>
<dbReference type="SUPFAM" id="SSF53756">
    <property type="entry name" value="UDP-Glycosyltransferase/glycogen phosphorylase"/>
    <property type="match status" value="1"/>
</dbReference>
<reference evidence="19 20" key="1">
    <citation type="submission" date="2018-06" db="EMBL/GenBank/DDBJ databases">
        <title>Population genomics shows no distinction between pathogenic Candida krusei and environmental Pichia kudriavzevii: One species, four names.</title>
        <authorList>
            <person name="Douglass A.P."/>
            <person name="Offei B."/>
            <person name="Braun-Galleani S."/>
            <person name="Coughlan A.Y."/>
            <person name="Martos A."/>
            <person name="Ortiz-Merino R.A."/>
            <person name="Byrne K.P."/>
            <person name="Wolfe K.H."/>
        </authorList>
    </citation>
    <scope>NUCLEOTIDE SEQUENCE [LARGE SCALE GENOMIC DNA]</scope>
    <source>
        <strain evidence="19 20">CBS573</strain>
    </source>
</reference>
<evidence type="ECO:0000259" key="17">
    <source>
        <dbReference type="Pfam" id="PF00534"/>
    </source>
</evidence>
<dbReference type="KEGG" id="pkz:C5L36_0B10400"/>
<evidence type="ECO:0000256" key="14">
    <source>
        <dbReference type="ARBA" id="ARBA00045103"/>
    </source>
</evidence>
<dbReference type="Gene3D" id="3.40.50.2000">
    <property type="entry name" value="Glycogen Phosphorylase B"/>
    <property type="match status" value="2"/>
</dbReference>
<dbReference type="PANTHER" id="PTHR45918">
    <property type="entry name" value="ALPHA-1,3/1,6-MANNOSYLTRANSFERASE ALG2"/>
    <property type="match status" value="1"/>
</dbReference>
<evidence type="ECO:0000256" key="4">
    <source>
        <dbReference type="ARBA" id="ARBA00006122"/>
    </source>
</evidence>
<dbReference type="UniPathway" id="UPA00378"/>
<organism evidence="19 20">
    <name type="scientific">Pichia kudriavzevii</name>
    <name type="common">Yeast</name>
    <name type="synonym">Issatchenkia orientalis</name>
    <dbReference type="NCBI Taxonomy" id="4909"/>
    <lineage>
        <taxon>Eukaryota</taxon>
        <taxon>Fungi</taxon>
        <taxon>Dikarya</taxon>
        <taxon>Ascomycota</taxon>
        <taxon>Saccharomycotina</taxon>
        <taxon>Pichiomycetes</taxon>
        <taxon>Pichiales</taxon>
        <taxon>Pichiaceae</taxon>
        <taxon>Pichia</taxon>
    </lineage>
</organism>
<gene>
    <name evidence="19" type="ORF">C5L36_0B10400</name>
</gene>
<dbReference type="Pfam" id="PF13439">
    <property type="entry name" value="Glyco_transf_4"/>
    <property type="match status" value="1"/>
</dbReference>
<dbReference type="PANTHER" id="PTHR45918:SF1">
    <property type="entry name" value="ALPHA-1,3_1,6-MANNOSYLTRANSFERASE ALG2"/>
    <property type="match status" value="1"/>
</dbReference>
<comment type="catalytic activity">
    <reaction evidence="15 16">
        <text>an alpha-D-Man-(1-&gt;3)-beta-D-Man-(1-&gt;4)-beta-D-GlcNAc-(1-&gt;4)-alpha-D-GlcNAc-diphospho-di-trans,poly-cis-dolichol + GDP-alpha-D-mannose = an alpha-D-Man-(1-&gt;3)-[alpha-D-Man-(1-&gt;6)]-beta-D-Man-(1-&gt;4)-beta-D-GlcNAc-(1-&gt;4)-alpha-D-GlcNAc-diphospho-di-trans,poly-cis-dolichol + GDP + H(+)</text>
        <dbReference type="Rhea" id="RHEA:29519"/>
        <dbReference type="Rhea" id="RHEA-COMP:19513"/>
        <dbReference type="Rhea" id="RHEA-COMP:19515"/>
        <dbReference type="ChEBI" id="CHEBI:15378"/>
        <dbReference type="ChEBI" id="CHEBI:57527"/>
        <dbReference type="ChEBI" id="CHEBI:58189"/>
        <dbReference type="ChEBI" id="CHEBI:132510"/>
        <dbReference type="ChEBI" id="CHEBI:132511"/>
        <dbReference type="EC" id="2.4.1.257"/>
    </reaction>
    <physiologicalReaction direction="left-to-right" evidence="15 16">
        <dbReference type="Rhea" id="RHEA:29520"/>
    </physiologicalReaction>
</comment>
<evidence type="ECO:0000256" key="12">
    <source>
        <dbReference type="ARBA" id="ARBA00022989"/>
    </source>
</evidence>
<sequence length="451" mass="51364">MPKVAFIHPDLGIGGAERLIVDAALALKSKGHDVTLFTSHCDPKHCFEEVKDLDVEVYGDFLPTSFLNKFYIVFAFLRQLYLSIKLIITLQFYQYDIIILDQLSYCIPLLQIFSWNTKILFYCHFPDKLLASHKSLIRKIYRLLFDIVEDISTSYADEVVVNSKFTKSVVQREFKLVSGELKVVYPCVETDTRVFAPSKNALSFVDKTLGDRSFFLSINRFERKKNIKLALQAFAKYLEESKDKKQVLIIAGGFDNRVTENVEYFNELSQLCDSAGFEYVEIIQSEPPSTIAVTTNVIFIKNLATDLKNAFISKCDALLYTPTNEHFGIVPLEAMRLGKLVVADKSGGPLETIVDYAKSEEFTGFTVESETNKWEKTLELIKTFTNEQSEDISKRAIKRVDEMFSFNAMQTQLDTIVTQLVKKQTSHKLAHVVVPLISLVFAWFASKAVKT</sequence>
<evidence type="ECO:0000256" key="10">
    <source>
        <dbReference type="ARBA" id="ARBA00022692"/>
    </source>
</evidence>
<evidence type="ECO:0000256" key="3">
    <source>
        <dbReference type="ARBA" id="ARBA00004922"/>
    </source>
</evidence>
<evidence type="ECO:0000259" key="18">
    <source>
        <dbReference type="Pfam" id="PF13439"/>
    </source>
</evidence>
<protein>
    <recommendedName>
        <fullName evidence="7 16">Alpha-1,3/1,6-mannosyltransferase ALG2</fullName>
        <ecNumber evidence="6 16">2.4.1.132</ecNumber>
        <ecNumber evidence="5 16">2.4.1.257</ecNumber>
    </recommendedName>
    <alternativeName>
        <fullName evidence="16">GDP-Man:Man(1)GlcNAc(2)-PP-Dol alpha-1,3-mannosyltransferase</fullName>
    </alternativeName>
</protein>